<protein>
    <submittedName>
        <fullName evidence="2">Pyridoxamine 5'-phosphate oxidase</fullName>
    </submittedName>
</protein>
<dbReference type="Proteomes" id="UP000276254">
    <property type="component" value="Chromosome"/>
</dbReference>
<dbReference type="Gene3D" id="2.30.110.10">
    <property type="entry name" value="Electron Transport, Fmn-binding Protein, Chain A"/>
    <property type="match status" value="1"/>
</dbReference>
<evidence type="ECO:0000313" key="2">
    <source>
        <dbReference type="EMBL" id="AYJ86409.1"/>
    </source>
</evidence>
<proteinExistence type="predicted"/>
<feature type="domain" description="General stress protein FMN-binding split barrel" evidence="1">
    <location>
        <begin position="11"/>
        <end position="142"/>
    </location>
</feature>
<dbReference type="AlphaFoldDB" id="A0A494TAD4"/>
<keyword evidence="3" id="KW-1185">Reference proteome</keyword>
<evidence type="ECO:0000259" key="1">
    <source>
        <dbReference type="Pfam" id="PF16242"/>
    </source>
</evidence>
<evidence type="ECO:0000313" key="3">
    <source>
        <dbReference type="Proteomes" id="UP000276254"/>
    </source>
</evidence>
<name>A0A494TAD4_SPHPE</name>
<reference evidence="2 3" key="1">
    <citation type="submission" date="2018-09" db="EMBL/GenBank/DDBJ databases">
        <title>Sphingomonas peninsula sp. nov., isolated from fildes peninsula, Antarctic soil.</title>
        <authorList>
            <person name="Yingchao G."/>
        </authorList>
    </citation>
    <scope>NUCLEOTIDE SEQUENCE [LARGE SCALE GENOMIC DNA]</scope>
    <source>
        <strain evidence="2 3">YZ-8</strain>
    </source>
</reference>
<dbReference type="EMBL" id="CP032829">
    <property type="protein sequence ID" value="AYJ86409.1"/>
    <property type="molecule type" value="Genomic_DNA"/>
</dbReference>
<gene>
    <name evidence="2" type="ORF">D3Y57_11080</name>
</gene>
<dbReference type="InterPro" id="IPR012349">
    <property type="entry name" value="Split_barrel_FMN-bd"/>
</dbReference>
<dbReference type="RefSeq" id="WP_121155790.1">
    <property type="nucleotide sequence ID" value="NZ_CP032829.1"/>
</dbReference>
<dbReference type="OrthoDB" id="1432662at2"/>
<dbReference type="PANTHER" id="PTHR34818:SF1">
    <property type="entry name" value="PROTEIN BLI-3"/>
    <property type="match status" value="1"/>
</dbReference>
<dbReference type="SUPFAM" id="SSF50475">
    <property type="entry name" value="FMN-binding split barrel"/>
    <property type="match status" value="1"/>
</dbReference>
<organism evidence="2 3">
    <name type="scientific">Sphingomonas paeninsulae</name>
    <dbReference type="NCBI Taxonomy" id="2319844"/>
    <lineage>
        <taxon>Bacteria</taxon>
        <taxon>Pseudomonadati</taxon>
        <taxon>Pseudomonadota</taxon>
        <taxon>Alphaproteobacteria</taxon>
        <taxon>Sphingomonadales</taxon>
        <taxon>Sphingomonadaceae</taxon>
        <taxon>Sphingomonas</taxon>
    </lineage>
</organism>
<dbReference type="Pfam" id="PF16242">
    <property type="entry name" value="Pyrid_ox_like"/>
    <property type="match status" value="1"/>
</dbReference>
<sequence length="148" mass="16479">MTKTQTTKTLSDISKTMRDVDFCMLNTHTSTGGIAARPMSNNREVDYDGDSWFFTDETALMVPEIEANPAVGLSYQGKAGFLASRPLFIAVDGIADLIRDKAQFEAHWTKDLDQWFEQGVDTPGMVLIRVRAGRIHYWDGEDEGTVGV</sequence>
<dbReference type="InterPro" id="IPR052917">
    <property type="entry name" value="Stress-Dev_Protein"/>
</dbReference>
<accession>A0A494TAD4</accession>
<dbReference type="KEGG" id="spha:D3Y57_11080"/>
<dbReference type="PANTHER" id="PTHR34818">
    <property type="entry name" value="PROTEIN BLI-3"/>
    <property type="match status" value="1"/>
</dbReference>
<dbReference type="InterPro" id="IPR038725">
    <property type="entry name" value="YdaG_split_barrel_FMN-bd"/>
</dbReference>